<sequence>MGGYEAGGAELLNGAWAGRRLREAWCRRSRATGWDPPDDWWAPAIDAVCAAAVSGADMSPMCARFGRSRARSGVGIGAALDDFAALSDVLHWPSPPMPLVKALAEGWVEAQHARDDCQDPLTGLSTAAYLRARLGELYQAAGPALPPSATHRLVLVALDRRLDPWRRTARMIVLGHELRRFFHRGETIARLTRSRVAVLAPVATGLDGRLRRLRTSLAREHAAELWSALLPGSHRAALAFLSDVGRPVDG</sequence>
<accession>A0ABV9DY80</accession>
<organism evidence="1 2">
    <name type="scientific">Nocardiopsis mangrovi</name>
    <dbReference type="NCBI Taxonomy" id="1179818"/>
    <lineage>
        <taxon>Bacteria</taxon>
        <taxon>Bacillati</taxon>
        <taxon>Actinomycetota</taxon>
        <taxon>Actinomycetes</taxon>
        <taxon>Streptosporangiales</taxon>
        <taxon>Nocardiopsidaceae</taxon>
        <taxon>Nocardiopsis</taxon>
    </lineage>
</organism>
<name>A0ABV9DY80_9ACTN</name>
<protein>
    <submittedName>
        <fullName evidence="1">Uncharacterized protein</fullName>
    </submittedName>
</protein>
<gene>
    <name evidence="1" type="ORF">ACFO4E_17625</name>
</gene>
<keyword evidence="2" id="KW-1185">Reference proteome</keyword>
<dbReference type="RefSeq" id="WP_378576180.1">
    <property type="nucleotide sequence ID" value="NZ_JBHSFQ010000017.1"/>
</dbReference>
<proteinExistence type="predicted"/>
<dbReference type="Proteomes" id="UP001595923">
    <property type="component" value="Unassembled WGS sequence"/>
</dbReference>
<dbReference type="EMBL" id="JBHSFQ010000017">
    <property type="protein sequence ID" value="MFC4563687.1"/>
    <property type="molecule type" value="Genomic_DNA"/>
</dbReference>
<evidence type="ECO:0000313" key="1">
    <source>
        <dbReference type="EMBL" id="MFC4563687.1"/>
    </source>
</evidence>
<evidence type="ECO:0000313" key="2">
    <source>
        <dbReference type="Proteomes" id="UP001595923"/>
    </source>
</evidence>
<reference evidence="2" key="1">
    <citation type="journal article" date="2019" name="Int. J. Syst. Evol. Microbiol.">
        <title>The Global Catalogue of Microorganisms (GCM) 10K type strain sequencing project: providing services to taxonomists for standard genome sequencing and annotation.</title>
        <authorList>
            <consortium name="The Broad Institute Genomics Platform"/>
            <consortium name="The Broad Institute Genome Sequencing Center for Infectious Disease"/>
            <person name="Wu L."/>
            <person name="Ma J."/>
        </authorList>
    </citation>
    <scope>NUCLEOTIDE SEQUENCE [LARGE SCALE GENOMIC DNA]</scope>
    <source>
        <strain evidence="2">XZYJ18</strain>
    </source>
</reference>
<comment type="caution">
    <text evidence="1">The sequence shown here is derived from an EMBL/GenBank/DDBJ whole genome shotgun (WGS) entry which is preliminary data.</text>
</comment>